<dbReference type="GO" id="GO:0051539">
    <property type="term" value="F:4 iron, 4 sulfur cluster binding"/>
    <property type="evidence" value="ECO:0007669"/>
    <property type="project" value="InterPro"/>
</dbReference>
<organism evidence="2">
    <name type="scientific">marine metagenome</name>
    <dbReference type="NCBI Taxonomy" id="408172"/>
    <lineage>
        <taxon>unclassified sequences</taxon>
        <taxon>metagenomes</taxon>
        <taxon>ecological metagenomes</taxon>
    </lineage>
</organism>
<dbReference type="InterPro" id="IPR006656">
    <property type="entry name" value="Mopterin_OxRdtase"/>
</dbReference>
<reference evidence="2" key="1">
    <citation type="submission" date="2018-05" db="EMBL/GenBank/DDBJ databases">
        <authorList>
            <person name="Lanie J.A."/>
            <person name="Ng W.-L."/>
            <person name="Kazmierczak K.M."/>
            <person name="Andrzejewski T.M."/>
            <person name="Davidsen T.M."/>
            <person name="Wayne K.J."/>
            <person name="Tettelin H."/>
            <person name="Glass J.I."/>
            <person name="Rusch D."/>
            <person name="Podicherti R."/>
            <person name="Tsui H.-C.T."/>
            <person name="Winkler M.E."/>
        </authorList>
    </citation>
    <scope>NUCLEOTIDE SEQUENCE</scope>
</reference>
<evidence type="ECO:0000259" key="1">
    <source>
        <dbReference type="Pfam" id="PF00384"/>
    </source>
</evidence>
<dbReference type="SUPFAM" id="SSF53706">
    <property type="entry name" value="Formate dehydrogenase/DMSO reductase, domains 1-3"/>
    <property type="match status" value="1"/>
</dbReference>
<dbReference type="InterPro" id="IPR041953">
    <property type="entry name" value="YdeP_MopB"/>
</dbReference>
<dbReference type="Pfam" id="PF00384">
    <property type="entry name" value="Molybdopterin"/>
    <property type="match status" value="1"/>
</dbReference>
<proteinExistence type="predicted"/>
<dbReference type="NCBIfam" id="TIGR01701">
    <property type="entry name" value="Fdhalpha-like"/>
    <property type="match status" value="1"/>
</dbReference>
<dbReference type="InterPro" id="IPR050123">
    <property type="entry name" value="Prok_molybdopt-oxidoreductase"/>
</dbReference>
<dbReference type="GO" id="GO:0030151">
    <property type="term" value="F:molybdenum ion binding"/>
    <property type="evidence" value="ECO:0007669"/>
    <property type="project" value="InterPro"/>
</dbReference>
<evidence type="ECO:0000313" key="2">
    <source>
        <dbReference type="EMBL" id="SVA96678.1"/>
    </source>
</evidence>
<feature type="non-terminal residue" evidence="2">
    <location>
        <position position="656"/>
    </location>
</feature>
<dbReference type="CDD" id="cd02767">
    <property type="entry name" value="MopB_ydeP"/>
    <property type="match status" value="1"/>
</dbReference>
<dbReference type="GO" id="GO:0008863">
    <property type="term" value="F:formate dehydrogenase (NAD+) activity"/>
    <property type="evidence" value="ECO:0007669"/>
    <property type="project" value="InterPro"/>
</dbReference>
<dbReference type="Gene3D" id="3.40.228.10">
    <property type="entry name" value="Dimethylsulfoxide Reductase, domain 2"/>
    <property type="match status" value="1"/>
</dbReference>
<protein>
    <recommendedName>
        <fullName evidence="1">Molybdopterin oxidoreductase domain-containing protein</fullName>
    </recommendedName>
</protein>
<dbReference type="PANTHER" id="PTHR43105:SF4">
    <property type="entry name" value="PROTEIN YDEP"/>
    <property type="match status" value="1"/>
</dbReference>
<dbReference type="GO" id="GO:0016020">
    <property type="term" value="C:membrane"/>
    <property type="evidence" value="ECO:0007669"/>
    <property type="project" value="TreeGrafter"/>
</dbReference>
<dbReference type="PANTHER" id="PTHR43105">
    <property type="entry name" value="RESPIRATORY NITRATE REDUCTASE"/>
    <property type="match status" value="1"/>
</dbReference>
<gene>
    <name evidence="2" type="ORF">METZ01_LOCUS149532</name>
</gene>
<dbReference type="InterPro" id="IPR010046">
    <property type="entry name" value="Mopterin_OxRdtse_a_bac"/>
</dbReference>
<dbReference type="EMBL" id="UINC01023959">
    <property type="protein sequence ID" value="SVA96678.1"/>
    <property type="molecule type" value="Genomic_DNA"/>
</dbReference>
<dbReference type="Gene3D" id="3.40.50.740">
    <property type="match status" value="1"/>
</dbReference>
<feature type="domain" description="Molybdopterin oxidoreductase" evidence="1">
    <location>
        <begin position="117"/>
        <end position="502"/>
    </location>
</feature>
<sequence>MKYKSGARSGARIGHPAKTAAGAPAVIETLRHVVGKAGLYRGAASLLKVNQASGFDCPGCAWPEPLEGRKHAEFCENGAKAVADEATRARVGIEFFEEWDLERLAQQPGQWLNAQGRLTHPMVRQPGAAHYTPISWAEALSLIASQLNDLDSPDQAAFYTSGRTSNEAAFLYQLFVRRYGTNNLPDCSNMCHESSGRALTATIGNGKGTVSLEDFDRADAIFIIGQNPGSNHPRMLATLQRAKRRGARIVSINPLDETGLKRFRNPQEVAGYVGRGTLLADLHVPVRINGDVALLKGLCKSLLEAELASPGAVLDGEFIKSSTAGFAEFQADIEGTDWSEITAAAGVERAQIQAAANIAISAERTICCWAMGLTQHKNAVANIQEIVNFLLLKGNFGRRGAGACPVRGHSNVQGDRTMGIWERPDQSFLNSLRQEFGFEPPSQYGLDTVDTIHAMADGRVKVFIALGGNFLAATPDTAFTARALENCQLTVQISTKLNRSHAVIGKTALILPTLGRTERDLQPAGPQFVTVENSMGVVTPSQGRLAPPSSHLRSEVRLVADIAQATLPLDPTIDWSALADNYGSIREHIARVIPGFESFEQRLQQDGRIVLPHAIRDQRRFETPSGRAQFTVHPIAAPDLPGSRFLMMTIRSHDQF</sequence>
<accession>A0A382A559</accession>
<dbReference type="AlphaFoldDB" id="A0A382A559"/>
<name>A0A382A559_9ZZZZ</name>